<dbReference type="STRING" id="1798404.A3B92_01850"/>
<name>A0A1G1ZHS2_9BACT</name>
<organism evidence="1 2">
    <name type="scientific">Candidatus Harrisonbacteria bacterium RIFCSPHIGHO2_02_FULL_42_16</name>
    <dbReference type="NCBI Taxonomy" id="1798404"/>
    <lineage>
        <taxon>Bacteria</taxon>
        <taxon>Candidatus Harrisoniibacteriota</taxon>
    </lineage>
</organism>
<gene>
    <name evidence="1" type="ORF">A3B92_01850</name>
</gene>
<sequence length="91" mass="10060">MVEDKRRVIPLAMATGRDLISIPYVSHPSTPILKSTYVGREIAVAGAGCIFHREITCGKKDMVVSVPDIKPNVSVNLFFIDLIIINLFAYL</sequence>
<evidence type="ECO:0000313" key="1">
    <source>
        <dbReference type="EMBL" id="OGY64071.1"/>
    </source>
</evidence>
<protein>
    <submittedName>
        <fullName evidence="1">Uncharacterized protein</fullName>
    </submittedName>
</protein>
<dbReference type="EMBL" id="MHJG01000010">
    <property type="protein sequence ID" value="OGY64071.1"/>
    <property type="molecule type" value="Genomic_DNA"/>
</dbReference>
<proteinExistence type="predicted"/>
<reference evidence="1 2" key="1">
    <citation type="journal article" date="2016" name="Nat. Commun.">
        <title>Thousands of microbial genomes shed light on interconnected biogeochemical processes in an aquifer system.</title>
        <authorList>
            <person name="Anantharaman K."/>
            <person name="Brown C.T."/>
            <person name="Hug L.A."/>
            <person name="Sharon I."/>
            <person name="Castelle C.J."/>
            <person name="Probst A.J."/>
            <person name="Thomas B.C."/>
            <person name="Singh A."/>
            <person name="Wilkins M.J."/>
            <person name="Karaoz U."/>
            <person name="Brodie E.L."/>
            <person name="Williams K.H."/>
            <person name="Hubbard S.S."/>
            <person name="Banfield J.F."/>
        </authorList>
    </citation>
    <scope>NUCLEOTIDE SEQUENCE [LARGE SCALE GENOMIC DNA]</scope>
</reference>
<comment type="caution">
    <text evidence="1">The sequence shown here is derived from an EMBL/GenBank/DDBJ whole genome shotgun (WGS) entry which is preliminary data.</text>
</comment>
<dbReference type="Proteomes" id="UP000177960">
    <property type="component" value="Unassembled WGS sequence"/>
</dbReference>
<dbReference type="AlphaFoldDB" id="A0A1G1ZHS2"/>
<evidence type="ECO:0000313" key="2">
    <source>
        <dbReference type="Proteomes" id="UP000177960"/>
    </source>
</evidence>
<accession>A0A1G1ZHS2</accession>